<dbReference type="Pfam" id="PF00001">
    <property type="entry name" value="7tm_1"/>
    <property type="match status" value="1"/>
</dbReference>
<dbReference type="PROSITE" id="PS50262">
    <property type="entry name" value="G_PROTEIN_RECEP_F1_2"/>
    <property type="match status" value="1"/>
</dbReference>
<evidence type="ECO:0000313" key="14">
    <source>
        <dbReference type="EMBL" id="KAG9328155.1"/>
    </source>
</evidence>
<keyword evidence="2" id="KW-1003">Cell membrane</keyword>
<evidence type="ECO:0000256" key="5">
    <source>
        <dbReference type="ARBA" id="ARBA00023040"/>
    </source>
</evidence>
<evidence type="ECO:0000256" key="3">
    <source>
        <dbReference type="ARBA" id="ARBA00022692"/>
    </source>
</evidence>
<keyword evidence="6 12" id="KW-0472">Membrane</keyword>
<protein>
    <recommendedName>
        <fullName evidence="13">G-protein coupled receptors family 1 profile domain-containing protein</fullName>
    </recommendedName>
</protein>
<dbReference type="AlphaFoldDB" id="A0A8T2MJK8"/>
<dbReference type="SUPFAM" id="SSF81321">
    <property type="entry name" value="Family A G protein-coupled receptor-like"/>
    <property type="match status" value="1"/>
</dbReference>
<keyword evidence="3 11" id="KW-0812">Transmembrane</keyword>
<feature type="transmembrane region" description="Helical" evidence="12">
    <location>
        <begin position="56"/>
        <end position="78"/>
    </location>
</feature>
<keyword evidence="8 11" id="KW-0675">Receptor</keyword>
<dbReference type="GO" id="GO:0005886">
    <property type="term" value="C:plasma membrane"/>
    <property type="evidence" value="ECO:0007669"/>
    <property type="project" value="UniProtKB-SubCell"/>
</dbReference>
<evidence type="ECO:0000256" key="4">
    <source>
        <dbReference type="ARBA" id="ARBA00022989"/>
    </source>
</evidence>
<dbReference type="InterPro" id="IPR017452">
    <property type="entry name" value="GPCR_Rhodpsn_7TM"/>
</dbReference>
<evidence type="ECO:0000256" key="2">
    <source>
        <dbReference type="ARBA" id="ARBA00022475"/>
    </source>
</evidence>
<dbReference type="GO" id="GO:0004930">
    <property type="term" value="F:G protein-coupled receptor activity"/>
    <property type="evidence" value="ECO:0007669"/>
    <property type="project" value="UniProtKB-KW"/>
</dbReference>
<evidence type="ECO:0000256" key="10">
    <source>
        <dbReference type="ARBA" id="ARBA00023224"/>
    </source>
</evidence>
<feature type="domain" description="G-protein coupled receptors family 1 profile" evidence="13">
    <location>
        <begin position="36"/>
        <end position="287"/>
    </location>
</feature>
<dbReference type="PROSITE" id="PS00237">
    <property type="entry name" value="G_PROTEIN_RECEP_F1_1"/>
    <property type="match status" value="1"/>
</dbReference>
<dbReference type="EMBL" id="JAFBMS010002619">
    <property type="protein sequence ID" value="KAG9328155.1"/>
    <property type="molecule type" value="Genomic_DNA"/>
</dbReference>
<evidence type="ECO:0000259" key="13">
    <source>
        <dbReference type="PROSITE" id="PS50262"/>
    </source>
</evidence>
<evidence type="ECO:0000256" key="12">
    <source>
        <dbReference type="SAM" id="Phobius"/>
    </source>
</evidence>
<feature type="transmembrane region" description="Helical" evidence="12">
    <location>
        <begin position="20"/>
        <end position="44"/>
    </location>
</feature>
<keyword evidence="7" id="KW-1015">Disulfide bond</keyword>
<dbReference type="Gene3D" id="1.20.1070.10">
    <property type="entry name" value="Rhodopsin 7-helix transmembrane proteins"/>
    <property type="match status" value="1"/>
</dbReference>
<evidence type="ECO:0000256" key="7">
    <source>
        <dbReference type="ARBA" id="ARBA00023157"/>
    </source>
</evidence>
<keyword evidence="5 11" id="KW-0297">G-protein coupled receptor</keyword>
<keyword evidence="10 11" id="KW-0807">Transducer</keyword>
<gene>
    <name evidence="14" type="ORF">JZ751_016175</name>
</gene>
<sequence length="324" mass="36641">MELNRNRSLVCELSLEEDRLGLTGIYSVAFCLGLPANLLSLWGVSRLGVQRGGVQLVLMLNLLLSDLLQLLTLPLWLVVLQGAHHWRYSPELCQLVGYVFYVNLYASVAFLTLIALDRYLLIVHPLASRGWCHSVLAARLAGLAVWALTLLFCLSGLYPTIYHKDTGLCLEKYPTTPRYAKFKIATVVLGYLLPCIVLGYTSTRIHLALRRSSSTSTHERHRIVGTLGLITIIFVLVFGPYHLVGGYKFVAFFLQQDRCALERELFLPYRLSYGLTSLNGLLDSFFYIFLCRDVRQELRQSLPCLNPEPEVSANHDQLIQSDYL</sequence>
<comment type="subcellular location">
    <subcellularLocation>
        <location evidence="1">Cell membrane</location>
        <topology evidence="1">Multi-pass membrane protein</topology>
    </subcellularLocation>
</comment>
<evidence type="ECO:0000256" key="11">
    <source>
        <dbReference type="RuleBase" id="RU000688"/>
    </source>
</evidence>
<keyword evidence="15" id="KW-1185">Reference proteome</keyword>
<dbReference type="PANTHER" id="PTHR24234">
    <property type="entry name" value="LYSOPHOSPHATIDIC ACID RECEPTOR 5/SPHINGOSYLPHOSPHORYLCHOLINE RECEPTOR"/>
    <property type="match status" value="1"/>
</dbReference>
<organism evidence="14 15">
    <name type="scientific">Albula glossodonta</name>
    <name type="common">roundjaw bonefish</name>
    <dbReference type="NCBI Taxonomy" id="121402"/>
    <lineage>
        <taxon>Eukaryota</taxon>
        <taxon>Metazoa</taxon>
        <taxon>Chordata</taxon>
        <taxon>Craniata</taxon>
        <taxon>Vertebrata</taxon>
        <taxon>Euteleostomi</taxon>
        <taxon>Actinopterygii</taxon>
        <taxon>Neopterygii</taxon>
        <taxon>Teleostei</taxon>
        <taxon>Albuliformes</taxon>
        <taxon>Albulidae</taxon>
        <taxon>Albula</taxon>
    </lineage>
</organism>
<evidence type="ECO:0000256" key="9">
    <source>
        <dbReference type="ARBA" id="ARBA00023180"/>
    </source>
</evidence>
<dbReference type="Proteomes" id="UP000824540">
    <property type="component" value="Unassembled WGS sequence"/>
</dbReference>
<keyword evidence="9" id="KW-0325">Glycoprotein</keyword>
<feature type="transmembrane region" description="Helical" evidence="12">
    <location>
        <begin position="98"/>
        <end position="116"/>
    </location>
</feature>
<evidence type="ECO:0000313" key="15">
    <source>
        <dbReference type="Proteomes" id="UP000824540"/>
    </source>
</evidence>
<name>A0A8T2MJK8_9TELE</name>
<dbReference type="PRINTS" id="PR01157">
    <property type="entry name" value="P2YPURNOCPTR"/>
</dbReference>
<evidence type="ECO:0000256" key="6">
    <source>
        <dbReference type="ARBA" id="ARBA00023136"/>
    </source>
</evidence>
<keyword evidence="4 12" id="KW-1133">Transmembrane helix</keyword>
<dbReference type="InterPro" id="IPR000276">
    <property type="entry name" value="GPCR_Rhodpsn"/>
</dbReference>
<feature type="transmembrane region" description="Helical" evidence="12">
    <location>
        <begin position="136"/>
        <end position="162"/>
    </location>
</feature>
<accession>A0A8T2MJK8</accession>
<feature type="transmembrane region" description="Helical" evidence="12">
    <location>
        <begin position="271"/>
        <end position="290"/>
    </location>
</feature>
<feature type="transmembrane region" description="Helical" evidence="12">
    <location>
        <begin position="223"/>
        <end position="244"/>
    </location>
</feature>
<dbReference type="PANTHER" id="PTHR24234:SF9">
    <property type="entry name" value="G-PROTEIN COUPLED RECEPTOR 132-RELATED"/>
    <property type="match status" value="1"/>
</dbReference>
<proteinExistence type="inferred from homology"/>
<comment type="caution">
    <text evidence="14">The sequence shown here is derived from an EMBL/GenBank/DDBJ whole genome shotgun (WGS) entry which is preliminary data.</text>
</comment>
<dbReference type="OrthoDB" id="9946711at2759"/>
<reference evidence="14" key="1">
    <citation type="thesis" date="2021" institute="BYU ScholarsArchive" country="Provo, UT, USA">
        <title>Applications of and Algorithms for Genome Assembly and Genomic Analyses with an Emphasis on Marine Teleosts.</title>
        <authorList>
            <person name="Pickett B.D."/>
        </authorList>
    </citation>
    <scope>NUCLEOTIDE SEQUENCE</scope>
    <source>
        <strain evidence="14">HI-2016</strain>
    </source>
</reference>
<evidence type="ECO:0000256" key="8">
    <source>
        <dbReference type="ARBA" id="ARBA00023170"/>
    </source>
</evidence>
<evidence type="ECO:0000256" key="1">
    <source>
        <dbReference type="ARBA" id="ARBA00004651"/>
    </source>
</evidence>
<dbReference type="PRINTS" id="PR00237">
    <property type="entry name" value="GPCRRHODOPSN"/>
</dbReference>
<comment type="similarity">
    <text evidence="11">Belongs to the G-protein coupled receptor 1 family.</text>
</comment>
<feature type="transmembrane region" description="Helical" evidence="12">
    <location>
        <begin position="182"/>
        <end position="202"/>
    </location>
</feature>